<dbReference type="AlphaFoldDB" id="A0A382X2S5"/>
<accession>A0A382X2S5</accession>
<reference evidence="2" key="1">
    <citation type="submission" date="2018-05" db="EMBL/GenBank/DDBJ databases">
        <authorList>
            <person name="Lanie J.A."/>
            <person name="Ng W.-L."/>
            <person name="Kazmierczak K.M."/>
            <person name="Andrzejewski T.M."/>
            <person name="Davidsen T.M."/>
            <person name="Wayne K.J."/>
            <person name="Tettelin H."/>
            <person name="Glass J.I."/>
            <person name="Rusch D."/>
            <person name="Podicherti R."/>
            <person name="Tsui H.-C.T."/>
            <person name="Winkler M.E."/>
        </authorList>
    </citation>
    <scope>NUCLEOTIDE SEQUENCE</scope>
</reference>
<proteinExistence type="predicted"/>
<gene>
    <name evidence="2" type="ORF">METZ01_LOCUS418246</name>
</gene>
<feature type="non-terminal residue" evidence="2">
    <location>
        <position position="1"/>
    </location>
</feature>
<feature type="region of interest" description="Disordered" evidence="1">
    <location>
        <begin position="208"/>
        <end position="227"/>
    </location>
</feature>
<sequence length="252" mass="27423">GRELTGQSDTSSSAVHTAAGSISITPATDATPGIYNVELTVTSTNGAPEAGCSFDVRIYRGGEISLEILELSEAFISDYESGKITSTSQVESYYTSLKEDGVCYTGNGFDESAPDDSDSISYSNGESFSYNYWDIVNNYNSMSEALVSQEHEDNLSNMIHGVPDNGTSLIMIGLLKHAEMVVEYGEMFGYKYEHKGVCNAIVVEEETTKDPANETAEEETEKEIEEAPREVPSISLIPALLSIGIIALRRRY</sequence>
<dbReference type="EMBL" id="UINC01164505">
    <property type="protein sequence ID" value="SVD65392.1"/>
    <property type="molecule type" value="Genomic_DNA"/>
</dbReference>
<protein>
    <submittedName>
        <fullName evidence="2">Uncharacterized protein</fullName>
    </submittedName>
</protein>
<feature type="compositionally biased region" description="Acidic residues" evidence="1">
    <location>
        <begin position="215"/>
        <end position="224"/>
    </location>
</feature>
<organism evidence="2">
    <name type="scientific">marine metagenome</name>
    <dbReference type="NCBI Taxonomy" id="408172"/>
    <lineage>
        <taxon>unclassified sequences</taxon>
        <taxon>metagenomes</taxon>
        <taxon>ecological metagenomes</taxon>
    </lineage>
</organism>
<evidence type="ECO:0000256" key="1">
    <source>
        <dbReference type="SAM" id="MobiDB-lite"/>
    </source>
</evidence>
<name>A0A382X2S5_9ZZZZ</name>
<evidence type="ECO:0000313" key="2">
    <source>
        <dbReference type="EMBL" id="SVD65392.1"/>
    </source>
</evidence>